<organism evidence="2 3">
    <name type="scientific">Flavobacterium davisii</name>
    <dbReference type="NCBI Taxonomy" id="2906077"/>
    <lineage>
        <taxon>Bacteria</taxon>
        <taxon>Pseudomonadati</taxon>
        <taxon>Bacteroidota</taxon>
        <taxon>Flavobacteriia</taxon>
        <taxon>Flavobacteriales</taxon>
        <taxon>Flavobacteriaceae</taxon>
        <taxon>Flavobacterium</taxon>
    </lineage>
</organism>
<dbReference type="Proteomes" id="UP000197768">
    <property type="component" value="Unassembled WGS sequence"/>
</dbReference>
<accession>A0A246GER7</accession>
<feature type="coiled-coil region" evidence="1">
    <location>
        <begin position="95"/>
        <end position="122"/>
    </location>
</feature>
<dbReference type="EMBL" id="MTCZ01000329">
    <property type="protein sequence ID" value="OWP82624.1"/>
    <property type="molecule type" value="Genomic_DNA"/>
</dbReference>
<evidence type="ECO:0000256" key="1">
    <source>
        <dbReference type="SAM" id="Coils"/>
    </source>
</evidence>
<proteinExistence type="predicted"/>
<dbReference type="RefSeq" id="WP_088395119.1">
    <property type="nucleotide sequence ID" value="NZ_MTCZ01000329.1"/>
</dbReference>
<sequence length="197" mass="23327">MKHFKIVLLFAILFSFGFKTGSEKINARYLGFEYYVYPGGNLNKLNFEIKNNTLDTLYISNKNLSFVVKKGKIVLKEDKSSSSIGSPFFLPRVRKQFRCEEKDKYEKEIEKLKLKFAKKLYQKNFSSNPKYINSKDFIIENIVRDCIVLMPNEAIDYDYHFRNEKFDKTCKVSVKYLDIKRFTYFVDDSGKKIDIDN</sequence>
<reference evidence="2 3" key="1">
    <citation type="journal article" date="2017" name="Infect. Genet. Evol.">
        <title>Comparative genome analysis of fish pathogen Flavobacterium columnare reveals extensive sequence diversity within the species.</title>
        <authorList>
            <person name="Kayansamruaj P."/>
            <person name="Dong H.T."/>
            <person name="Hirono I."/>
            <person name="Kondo H."/>
            <person name="Senapin S."/>
            <person name="Rodkhum C."/>
        </authorList>
    </citation>
    <scope>NUCLEOTIDE SEQUENCE [LARGE SCALE GENOMIC DNA]</scope>
    <source>
        <strain evidence="2 3">1215</strain>
    </source>
</reference>
<name>A0A246GER7_9FLAO</name>
<evidence type="ECO:0000313" key="3">
    <source>
        <dbReference type="Proteomes" id="UP000197768"/>
    </source>
</evidence>
<protein>
    <submittedName>
        <fullName evidence="2">Uncharacterized protein</fullName>
    </submittedName>
</protein>
<dbReference type="AlphaFoldDB" id="A0A246GER7"/>
<gene>
    <name evidence="2" type="ORF">BWK59_14875</name>
</gene>
<comment type="caution">
    <text evidence="2">The sequence shown here is derived from an EMBL/GenBank/DDBJ whole genome shotgun (WGS) entry which is preliminary data.</text>
</comment>
<keyword evidence="1" id="KW-0175">Coiled coil</keyword>
<evidence type="ECO:0000313" key="2">
    <source>
        <dbReference type="EMBL" id="OWP82624.1"/>
    </source>
</evidence>